<dbReference type="Pfam" id="PF20171">
    <property type="entry name" value="OpcA_G6PD_C"/>
    <property type="match status" value="1"/>
</dbReference>
<dbReference type="InterPro" id="IPR046802">
    <property type="entry name" value="OpcA_G6PD_C"/>
</dbReference>
<feature type="domain" description="Glucose-6-phosphate dehydrogenase assembly protein OpcA C-terminal" evidence="3">
    <location>
        <begin position="165"/>
        <end position="296"/>
    </location>
</feature>
<evidence type="ECO:0000256" key="1">
    <source>
        <dbReference type="SAM" id="MobiDB-lite"/>
    </source>
</evidence>
<evidence type="ECO:0000313" key="5">
    <source>
        <dbReference type="Proteomes" id="UP001597046"/>
    </source>
</evidence>
<gene>
    <name evidence="4" type="primary">opcA</name>
    <name evidence="4" type="ORF">ACFQ2V_11270</name>
</gene>
<dbReference type="NCBIfam" id="TIGR00534">
    <property type="entry name" value="OpcA"/>
    <property type="match status" value="1"/>
</dbReference>
<name>A0ABW3MW09_9MICO</name>
<keyword evidence="5" id="KW-1185">Reference proteome</keyword>
<dbReference type="InterPro" id="IPR004555">
    <property type="entry name" value="G6PDH_assembly_OpcA"/>
</dbReference>
<evidence type="ECO:0000259" key="2">
    <source>
        <dbReference type="Pfam" id="PF10128"/>
    </source>
</evidence>
<dbReference type="RefSeq" id="WP_386052788.1">
    <property type="nucleotide sequence ID" value="NZ_JBHTKH010000006.1"/>
</dbReference>
<protein>
    <submittedName>
        <fullName evidence="4">Glucose-6-phosphate dehydrogenase assembly protein OpcA</fullName>
    </submittedName>
</protein>
<feature type="domain" description="Glucose-6-phosphate dehydrogenase assembly protein OpcA N-terminal" evidence="2">
    <location>
        <begin position="51"/>
        <end position="160"/>
    </location>
</feature>
<dbReference type="Pfam" id="PF10128">
    <property type="entry name" value="OpcA_G6PD_assem"/>
    <property type="match status" value="1"/>
</dbReference>
<dbReference type="InterPro" id="IPR046801">
    <property type="entry name" value="OpcA_G6PD_N"/>
</dbReference>
<feature type="region of interest" description="Disordered" evidence="1">
    <location>
        <begin position="365"/>
        <end position="486"/>
    </location>
</feature>
<feature type="compositionally biased region" description="Low complexity" evidence="1">
    <location>
        <begin position="398"/>
        <end position="463"/>
    </location>
</feature>
<dbReference type="Proteomes" id="UP001597046">
    <property type="component" value="Unassembled WGS sequence"/>
</dbReference>
<comment type="caution">
    <text evidence="4">The sequence shown here is derived from an EMBL/GenBank/DDBJ whole genome shotgun (WGS) entry which is preliminary data.</text>
</comment>
<reference evidence="5" key="1">
    <citation type="journal article" date="2019" name="Int. J. Syst. Evol. Microbiol.">
        <title>The Global Catalogue of Microorganisms (GCM) 10K type strain sequencing project: providing services to taxonomists for standard genome sequencing and annotation.</title>
        <authorList>
            <consortium name="The Broad Institute Genomics Platform"/>
            <consortium name="The Broad Institute Genome Sequencing Center for Infectious Disease"/>
            <person name="Wu L."/>
            <person name="Ma J."/>
        </authorList>
    </citation>
    <scope>NUCLEOTIDE SEQUENCE [LARGE SCALE GENOMIC DNA]</scope>
    <source>
        <strain evidence="5">CCUG 57508</strain>
    </source>
</reference>
<sequence>MIRDLTDTTTTGISKTLVRLRNEVGAMALGRVLTLVVVVEDTDSQNAIDVANQASRQHPCRIIVVIAGDRRGKNRLDAQIRLGGDAGASEIVVLRLYGALANHGPSVVVPLLLPDSPIVAWWPGEAPADVAKDPVGAMAQRRITDAAEHRNPRLMLKKRAASYAPGDTDLAWTRLTRWRGLLAAALDQPPYEPITGAVVSGAPDSPSSDLLAAWLSRRLKVPVHRVSTPRGSGIAAVRLERRSGPIDLVRPGDSVATLSQSGQPDRRISLPRRELPECLADELRRLDPDDTYEDALLHGLGVLAPVRLTAAAAAKAGKAPDPAESRRLAARLSRDVTAQEASAMITAAAPPEHAETADVRAATVRKLAGKRTPREKQAAKDRRKAVKAGAAAGGAGRTAGTRKAAAKKASASTSTARTSAAGRTAASKTAASKAAAKKTAASKTAASKTAARKTGASTSTARKVTTRKAAARKTATTKATPRKAGS</sequence>
<dbReference type="PANTHER" id="PTHR38658:SF1">
    <property type="entry name" value="OXPP CYCLE PROTEIN OPCA-RELATED"/>
    <property type="match status" value="1"/>
</dbReference>
<organism evidence="4 5">
    <name type="scientific">Terrabacter terrigena</name>
    <dbReference type="NCBI Taxonomy" id="574718"/>
    <lineage>
        <taxon>Bacteria</taxon>
        <taxon>Bacillati</taxon>
        <taxon>Actinomycetota</taxon>
        <taxon>Actinomycetes</taxon>
        <taxon>Micrococcales</taxon>
        <taxon>Intrasporangiaceae</taxon>
        <taxon>Terrabacter</taxon>
    </lineage>
</organism>
<dbReference type="EMBL" id="JBHTKH010000006">
    <property type="protein sequence ID" value="MFD1054887.1"/>
    <property type="molecule type" value="Genomic_DNA"/>
</dbReference>
<accession>A0ABW3MW09</accession>
<evidence type="ECO:0000313" key="4">
    <source>
        <dbReference type="EMBL" id="MFD1054887.1"/>
    </source>
</evidence>
<dbReference type="PANTHER" id="PTHR38658">
    <property type="entry name" value="OXPP CYCLE PROTEIN OPCA-RELATED"/>
    <property type="match status" value="1"/>
</dbReference>
<proteinExistence type="predicted"/>
<feature type="compositionally biased region" description="Low complexity" evidence="1">
    <location>
        <begin position="472"/>
        <end position="486"/>
    </location>
</feature>
<evidence type="ECO:0000259" key="3">
    <source>
        <dbReference type="Pfam" id="PF20171"/>
    </source>
</evidence>